<dbReference type="AlphaFoldDB" id="A0A381ZZ23"/>
<evidence type="ECO:0000313" key="1">
    <source>
        <dbReference type="EMBL" id="SVA94221.1"/>
    </source>
</evidence>
<proteinExistence type="predicted"/>
<feature type="non-terminal residue" evidence="1">
    <location>
        <position position="1"/>
    </location>
</feature>
<sequence length="43" mass="4860">VTVIASLSDLFVVKRSANLAFEYPWRVTTVCQKIARPHSHNCT</sequence>
<reference evidence="1" key="1">
    <citation type="submission" date="2018-05" db="EMBL/GenBank/DDBJ databases">
        <authorList>
            <person name="Lanie J.A."/>
            <person name="Ng W.-L."/>
            <person name="Kazmierczak K.M."/>
            <person name="Andrzejewski T.M."/>
            <person name="Davidsen T.M."/>
            <person name="Wayne K.J."/>
            <person name="Tettelin H."/>
            <person name="Glass J.I."/>
            <person name="Rusch D."/>
            <person name="Podicherti R."/>
            <person name="Tsui H.-C.T."/>
            <person name="Winkler M.E."/>
        </authorList>
    </citation>
    <scope>NUCLEOTIDE SEQUENCE</scope>
</reference>
<organism evidence="1">
    <name type="scientific">marine metagenome</name>
    <dbReference type="NCBI Taxonomy" id="408172"/>
    <lineage>
        <taxon>unclassified sequences</taxon>
        <taxon>metagenomes</taxon>
        <taxon>ecological metagenomes</taxon>
    </lineage>
</organism>
<gene>
    <name evidence="1" type="ORF">METZ01_LOCUS147075</name>
</gene>
<protein>
    <submittedName>
        <fullName evidence="1">Uncharacterized protein</fullName>
    </submittedName>
</protein>
<accession>A0A381ZZ23</accession>
<dbReference type="EMBL" id="UINC01023147">
    <property type="protein sequence ID" value="SVA94221.1"/>
    <property type="molecule type" value="Genomic_DNA"/>
</dbReference>
<name>A0A381ZZ23_9ZZZZ</name>